<evidence type="ECO:0000256" key="3">
    <source>
        <dbReference type="ARBA" id="ARBA00022989"/>
    </source>
</evidence>
<evidence type="ECO:0000256" key="1">
    <source>
        <dbReference type="ARBA" id="ARBA00004141"/>
    </source>
</evidence>
<dbReference type="PANTHER" id="PTHR15025:SF8">
    <property type="entry name" value="VOLTAGE-DEPENDENT CALCIUM CHANNEL GAMMA-1 SUBUNIT"/>
    <property type="match status" value="1"/>
</dbReference>
<comment type="caution">
    <text evidence="6">The sequence shown here is derived from an EMBL/GenBank/DDBJ whole genome shotgun (WGS) entry which is preliminary data.</text>
</comment>
<protein>
    <submittedName>
        <fullName evidence="6">Voltage-dependent calcium channel gamma-1 subunit-like</fullName>
    </submittedName>
</protein>
<name>A0A8J4XDC0_CLAMG</name>
<evidence type="ECO:0000313" key="7">
    <source>
        <dbReference type="Proteomes" id="UP000727407"/>
    </source>
</evidence>
<feature type="non-terminal residue" evidence="6">
    <location>
        <position position="149"/>
    </location>
</feature>
<feature type="transmembrane region" description="Helical" evidence="5">
    <location>
        <begin position="12"/>
        <end position="32"/>
    </location>
</feature>
<dbReference type="PANTHER" id="PTHR15025">
    <property type="entry name" value="VOLTAGE-DEPENDENT CALCIUM CHANNEL GAMMA-1 SUBUNIT-RELATED"/>
    <property type="match status" value="1"/>
</dbReference>
<dbReference type="InterPro" id="IPR004031">
    <property type="entry name" value="PMP22/EMP/MP20/Claudin"/>
</dbReference>
<dbReference type="Gene3D" id="1.20.140.150">
    <property type="match status" value="1"/>
</dbReference>
<sequence length="149" mass="16499">MQKNTKLKIAYVLILIGIVCMFTAVVSDHWAVLSHKVTSVNSTCEAAHFGLWRLCKKNIYIEDPETVDQGCGPLSLPGEVNCSYFRHFTPGENSEIFEVKTQREYNISAAAIAVFSLAFIILGSLCILGSLRKGKDYLLKPAGMFFAFA</sequence>
<dbReference type="GO" id="GO:0005245">
    <property type="term" value="F:voltage-gated calcium channel activity"/>
    <property type="evidence" value="ECO:0007669"/>
    <property type="project" value="InterPro"/>
</dbReference>
<feature type="transmembrane region" description="Helical" evidence="5">
    <location>
        <begin position="107"/>
        <end position="131"/>
    </location>
</feature>
<dbReference type="Pfam" id="PF13903">
    <property type="entry name" value="Claudin_2"/>
    <property type="match status" value="1"/>
</dbReference>
<proteinExistence type="predicted"/>
<evidence type="ECO:0000256" key="5">
    <source>
        <dbReference type="SAM" id="Phobius"/>
    </source>
</evidence>
<dbReference type="GO" id="GO:1990454">
    <property type="term" value="C:L-type voltage-gated calcium channel complex"/>
    <property type="evidence" value="ECO:0007669"/>
    <property type="project" value="TreeGrafter"/>
</dbReference>
<accession>A0A8J4XDC0</accession>
<evidence type="ECO:0000256" key="4">
    <source>
        <dbReference type="ARBA" id="ARBA00023136"/>
    </source>
</evidence>
<keyword evidence="4 5" id="KW-0472">Membrane</keyword>
<dbReference type="AlphaFoldDB" id="A0A8J4XDC0"/>
<evidence type="ECO:0000313" key="6">
    <source>
        <dbReference type="EMBL" id="KAF5897795.1"/>
    </source>
</evidence>
<gene>
    <name evidence="6" type="primary">cacng1a</name>
    <name evidence="6" type="ORF">DAT39_012517</name>
</gene>
<evidence type="ECO:0000256" key="2">
    <source>
        <dbReference type="ARBA" id="ARBA00022692"/>
    </source>
</evidence>
<keyword evidence="2 5" id="KW-0812">Transmembrane</keyword>
<reference evidence="6" key="1">
    <citation type="submission" date="2020-07" db="EMBL/GenBank/DDBJ databases">
        <title>Clarias magur genome sequencing, assembly and annotation.</title>
        <authorList>
            <person name="Kushwaha B."/>
            <person name="Kumar R."/>
            <person name="Das P."/>
            <person name="Joshi C.G."/>
            <person name="Kumar D."/>
            <person name="Nagpure N.S."/>
            <person name="Pandey M."/>
            <person name="Agarwal S."/>
            <person name="Srivastava S."/>
            <person name="Singh M."/>
            <person name="Sahoo L."/>
            <person name="Jayasankar P."/>
            <person name="Meher P.K."/>
            <person name="Koringa P.G."/>
            <person name="Iquebal M.A."/>
            <person name="Das S.P."/>
            <person name="Bit A."/>
            <person name="Patnaik S."/>
            <person name="Patel N."/>
            <person name="Shah T.M."/>
            <person name="Hinsu A."/>
            <person name="Jena J.K."/>
        </authorList>
    </citation>
    <scope>NUCLEOTIDE SEQUENCE</scope>
    <source>
        <strain evidence="6">CIFAMagur01</strain>
        <tissue evidence="6">Testis</tissue>
    </source>
</reference>
<dbReference type="PRINTS" id="PR01601">
    <property type="entry name" value="VDCCGAMMA1"/>
</dbReference>
<dbReference type="Proteomes" id="UP000727407">
    <property type="component" value="Unassembled WGS sequence"/>
</dbReference>
<organism evidence="6 7">
    <name type="scientific">Clarias magur</name>
    <name type="common">Asian catfish</name>
    <name type="synonym">Macropteronotus magur</name>
    <dbReference type="NCBI Taxonomy" id="1594786"/>
    <lineage>
        <taxon>Eukaryota</taxon>
        <taxon>Metazoa</taxon>
        <taxon>Chordata</taxon>
        <taxon>Craniata</taxon>
        <taxon>Vertebrata</taxon>
        <taxon>Euteleostomi</taxon>
        <taxon>Actinopterygii</taxon>
        <taxon>Neopterygii</taxon>
        <taxon>Teleostei</taxon>
        <taxon>Ostariophysi</taxon>
        <taxon>Siluriformes</taxon>
        <taxon>Clariidae</taxon>
        <taxon>Clarias</taxon>
    </lineage>
</organism>
<keyword evidence="3 5" id="KW-1133">Transmembrane helix</keyword>
<dbReference type="InterPro" id="IPR005421">
    <property type="entry name" value="VDCC_g1su"/>
</dbReference>
<comment type="subcellular location">
    <subcellularLocation>
        <location evidence="1">Membrane</location>
        <topology evidence="1">Multi-pass membrane protein</topology>
    </subcellularLocation>
</comment>
<dbReference type="OrthoDB" id="9937541at2759"/>
<dbReference type="EMBL" id="QNUK01000221">
    <property type="protein sequence ID" value="KAF5897795.1"/>
    <property type="molecule type" value="Genomic_DNA"/>
</dbReference>
<keyword evidence="7" id="KW-1185">Reference proteome</keyword>
<dbReference type="GO" id="GO:1902514">
    <property type="term" value="P:regulation of calcium ion transmembrane transport via high voltage-gated calcium channel"/>
    <property type="evidence" value="ECO:0007669"/>
    <property type="project" value="TreeGrafter"/>
</dbReference>
<dbReference type="GO" id="GO:0005246">
    <property type="term" value="F:calcium channel regulator activity"/>
    <property type="evidence" value="ECO:0007669"/>
    <property type="project" value="TreeGrafter"/>
</dbReference>